<reference evidence="2 3" key="1">
    <citation type="submission" date="2015-09" db="EMBL/GenBank/DDBJ databases">
        <title>Aphanizomenon flos-aquae WA102.</title>
        <authorList>
            <person name="Driscoll C."/>
        </authorList>
    </citation>
    <scope>NUCLEOTIDE SEQUENCE [LARGE SCALE GENOMIC DNA]</scope>
    <source>
        <strain evidence="2">WA102</strain>
    </source>
</reference>
<accession>A0A1B7WF71</accession>
<evidence type="ECO:0000256" key="1">
    <source>
        <dbReference type="SAM" id="MobiDB-lite"/>
    </source>
</evidence>
<dbReference type="EMBL" id="LJOW01000360">
    <property type="protein sequence ID" value="OBQ35693.1"/>
    <property type="molecule type" value="Genomic_DNA"/>
</dbReference>
<feature type="non-terminal residue" evidence="2">
    <location>
        <position position="475"/>
    </location>
</feature>
<sequence>KATALRAAETAPSQRRAEPEEEAGELEPPGKRHRGGKGRPSLSPWIMAATMLSVMCGPAEAFTAYDCTNVTNTVVAYSLLDPAPCDSGSKNADFERTVHGELVQQRKDRVTDVFRCQVVESIMSQYCGMWSAAGVVRYLKFREPKNVDPEACRRARDTGRLAVDGRIFNVTLGAWTSSSYFRTGDLDSGSTCHESNLHVDGVRYEHQTAQSVLEMRVWEESARVNDMAGTITLVSGLQARLTDLSFMDSMEGTGVWSHETHTCPEGIVQLYLGPVKIFSNSSDTLEGGTAVIEDLVKEQVAGLQLDTMMVLCGNAALQTHLRGIVLFVHPATGIEVAKGKFDSLVADADIRRIESELSFVQVKASMSTRARMQQVKNEICANRRQIAYSRLEAVAGAENPYSLIQIFGRGHLIVKAGAAMYVTHCSPVDVLPRTGTNCTEEIPVRWNNTDLYVDPISFVIQSAGTISRCNDIAPS</sequence>
<dbReference type="Proteomes" id="UP000092093">
    <property type="component" value="Unassembled WGS sequence"/>
</dbReference>
<gene>
    <name evidence="2" type="ORF">AN484_26120</name>
</gene>
<name>A0A1B7WF71_APHFL</name>
<evidence type="ECO:0000313" key="3">
    <source>
        <dbReference type="Proteomes" id="UP000092093"/>
    </source>
</evidence>
<evidence type="ECO:0000313" key="2">
    <source>
        <dbReference type="EMBL" id="OBQ35693.1"/>
    </source>
</evidence>
<organism evidence="2 3">
    <name type="scientific">Aphanizomenon flos-aquae WA102</name>
    <dbReference type="NCBI Taxonomy" id="1710896"/>
    <lineage>
        <taxon>Bacteria</taxon>
        <taxon>Bacillati</taxon>
        <taxon>Cyanobacteriota</taxon>
        <taxon>Cyanophyceae</taxon>
        <taxon>Nostocales</taxon>
        <taxon>Aphanizomenonaceae</taxon>
        <taxon>Aphanizomenon</taxon>
    </lineage>
</organism>
<feature type="region of interest" description="Disordered" evidence="1">
    <location>
        <begin position="1"/>
        <end position="40"/>
    </location>
</feature>
<feature type="non-terminal residue" evidence="2">
    <location>
        <position position="1"/>
    </location>
</feature>
<dbReference type="AlphaFoldDB" id="A0A1B7WF71"/>
<dbReference type="Pfam" id="PF24664">
    <property type="entry name" value="Monjiviricetes_fusion"/>
    <property type="match status" value="1"/>
</dbReference>
<proteinExistence type="predicted"/>
<protein>
    <submittedName>
        <fullName evidence="2">Uncharacterized protein</fullName>
    </submittedName>
</protein>
<comment type="caution">
    <text evidence="2">The sequence shown here is derived from an EMBL/GenBank/DDBJ whole genome shotgun (WGS) entry which is preliminary data.</text>
</comment>